<protein>
    <submittedName>
        <fullName evidence="1">Uncharacterized protein</fullName>
    </submittedName>
</protein>
<evidence type="ECO:0000313" key="2">
    <source>
        <dbReference type="Proteomes" id="UP001469553"/>
    </source>
</evidence>
<dbReference type="EMBL" id="JAHRIP010086270">
    <property type="protein sequence ID" value="MEQ2315225.1"/>
    <property type="molecule type" value="Genomic_DNA"/>
</dbReference>
<evidence type="ECO:0000313" key="1">
    <source>
        <dbReference type="EMBL" id="MEQ2315225.1"/>
    </source>
</evidence>
<name>A0ABV1AAK2_9TELE</name>
<comment type="caution">
    <text evidence="1">The sequence shown here is derived from an EMBL/GenBank/DDBJ whole genome shotgun (WGS) entry which is preliminary data.</text>
</comment>
<gene>
    <name evidence="1" type="ORF">AMECASPLE_019889</name>
</gene>
<sequence>MEPSVLQLNFDIQPRHVRLQCDDLAGPRIVCDGPSPSFLLTCSQNHSPGLPLWHPFSVIPSPDHAAFLPTPIWIYPTSLSSPRSCRSMILFFHLLPPPEAAYNSLAKRRRG</sequence>
<proteinExistence type="predicted"/>
<dbReference type="Proteomes" id="UP001469553">
    <property type="component" value="Unassembled WGS sequence"/>
</dbReference>
<reference evidence="1 2" key="1">
    <citation type="submission" date="2021-06" db="EMBL/GenBank/DDBJ databases">
        <authorList>
            <person name="Palmer J.M."/>
        </authorList>
    </citation>
    <scope>NUCLEOTIDE SEQUENCE [LARGE SCALE GENOMIC DNA]</scope>
    <source>
        <strain evidence="1 2">AS_MEX2019</strain>
        <tissue evidence="1">Muscle</tissue>
    </source>
</reference>
<keyword evidence="2" id="KW-1185">Reference proteome</keyword>
<organism evidence="1 2">
    <name type="scientific">Ameca splendens</name>
    <dbReference type="NCBI Taxonomy" id="208324"/>
    <lineage>
        <taxon>Eukaryota</taxon>
        <taxon>Metazoa</taxon>
        <taxon>Chordata</taxon>
        <taxon>Craniata</taxon>
        <taxon>Vertebrata</taxon>
        <taxon>Euteleostomi</taxon>
        <taxon>Actinopterygii</taxon>
        <taxon>Neopterygii</taxon>
        <taxon>Teleostei</taxon>
        <taxon>Neoteleostei</taxon>
        <taxon>Acanthomorphata</taxon>
        <taxon>Ovalentaria</taxon>
        <taxon>Atherinomorphae</taxon>
        <taxon>Cyprinodontiformes</taxon>
        <taxon>Goodeidae</taxon>
        <taxon>Ameca</taxon>
    </lineage>
</organism>
<accession>A0ABV1AAK2</accession>